<organism evidence="2">
    <name type="scientific">Mayetiola destructor</name>
    <name type="common">Hessian fly</name>
    <dbReference type="NCBI Taxonomy" id="39758"/>
    <lineage>
        <taxon>Eukaryota</taxon>
        <taxon>Metazoa</taxon>
        <taxon>Ecdysozoa</taxon>
        <taxon>Arthropoda</taxon>
        <taxon>Hexapoda</taxon>
        <taxon>Insecta</taxon>
        <taxon>Pterygota</taxon>
        <taxon>Neoptera</taxon>
        <taxon>Endopterygota</taxon>
        <taxon>Diptera</taxon>
        <taxon>Nematocera</taxon>
        <taxon>Sciaroidea</taxon>
        <taxon>Cecidomyiidae</taxon>
        <taxon>Mayetiola</taxon>
    </lineage>
</organism>
<feature type="signal peptide" evidence="1">
    <location>
        <begin position="1"/>
        <end position="22"/>
    </location>
</feature>
<accession>Q1KQZ5</accession>
<name>Q1KQZ5_MAYDE</name>
<dbReference type="AlphaFoldDB" id="Q1KQZ5"/>
<reference evidence="2" key="2">
    <citation type="submission" date="2006-03" db="EMBL/GenBank/DDBJ databases">
        <authorList>
            <person name="Chen M.-S. III."/>
        </authorList>
    </citation>
    <scope>NUCLEOTIDE SEQUENCE</scope>
</reference>
<dbReference type="EMBL" id="DQ460730">
    <property type="protein sequence ID" value="ABE73358.1"/>
    <property type="molecule type" value="Genomic_DNA"/>
</dbReference>
<feature type="chain" id="PRO_5004192932" evidence="1">
    <location>
        <begin position="23"/>
        <end position="184"/>
    </location>
</feature>
<protein>
    <submittedName>
        <fullName evidence="2">Small secreted gut protein G10K2</fullName>
    </submittedName>
</protein>
<gene>
    <name evidence="2" type="primary">G10K2</name>
</gene>
<sequence length="184" mass="21235">MKLLLFIVVGALFCVMVKSSESSPFTLELINKNVFIIVKRFQCLIDVIKRISNDNGLADQWSQSEPVIQYFLNRWLNCHQAGRKWAVILCHIQLGPQLIRVLRKYLQSVAVQKPQVIQLIGLEYLKSCTFVGLIEQVLPEISNEQETILSNNEVQSALPWIWSRYRTHLDELFAHIEACIEPVN</sequence>
<evidence type="ECO:0000256" key="1">
    <source>
        <dbReference type="SAM" id="SignalP"/>
    </source>
</evidence>
<evidence type="ECO:0000313" key="2">
    <source>
        <dbReference type="EMBL" id="ABE73358.1"/>
    </source>
</evidence>
<reference evidence="2" key="1">
    <citation type="journal article" date="2006" name="Insect Sci.">
        <title>Genes Encoding a Group of Related Small Secreted Proteins from the Gut of Hessian Fly Larvae [Mayetiola destructor (Say)].</title>
        <authorList>
            <person name="Chen M.-S."/>
            <person name="Liu X."/>
            <person name="Zhu Y.-C."/>
            <person name="Reese J.C."/>
            <person name="Wilde G.E."/>
        </authorList>
    </citation>
    <scope>NUCLEOTIDE SEQUENCE</scope>
</reference>
<proteinExistence type="predicted"/>
<keyword evidence="1" id="KW-0732">Signal</keyword>